<keyword evidence="3" id="KW-1185">Reference proteome</keyword>
<dbReference type="AlphaFoldDB" id="A0AAE0JT83"/>
<evidence type="ECO:0000256" key="1">
    <source>
        <dbReference type="SAM" id="SignalP"/>
    </source>
</evidence>
<proteinExistence type="predicted"/>
<evidence type="ECO:0000313" key="3">
    <source>
        <dbReference type="Proteomes" id="UP001287356"/>
    </source>
</evidence>
<feature type="signal peptide" evidence="1">
    <location>
        <begin position="1"/>
        <end position="16"/>
    </location>
</feature>
<name>A0AAE0JT83_9PEZI</name>
<reference evidence="2" key="1">
    <citation type="journal article" date="2023" name="Mol. Phylogenet. Evol.">
        <title>Genome-scale phylogeny and comparative genomics of the fungal order Sordariales.</title>
        <authorList>
            <person name="Hensen N."/>
            <person name="Bonometti L."/>
            <person name="Westerberg I."/>
            <person name="Brannstrom I.O."/>
            <person name="Guillou S."/>
            <person name="Cros-Aarteil S."/>
            <person name="Calhoun S."/>
            <person name="Haridas S."/>
            <person name="Kuo A."/>
            <person name="Mondo S."/>
            <person name="Pangilinan J."/>
            <person name="Riley R."/>
            <person name="LaButti K."/>
            <person name="Andreopoulos B."/>
            <person name="Lipzen A."/>
            <person name="Chen C."/>
            <person name="Yan M."/>
            <person name="Daum C."/>
            <person name="Ng V."/>
            <person name="Clum A."/>
            <person name="Steindorff A."/>
            <person name="Ohm R.A."/>
            <person name="Martin F."/>
            <person name="Silar P."/>
            <person name="Natvig D.O."/>
            <person name="Lalanne C."/>
            <person name="Gautier V."/>
            <person name="Ament-Velasquez S.L."/>
            <person name="Kruys A."/>
            <person name="Hutchinson M.I."/>
            <person name="Powell A.J."/>
            <person name="Barry K."/>
            <person name="Miller A.N."/>
            <person name="Grigoriev I.V."/>
            <person name="Debuchy R."/>
            <person name="Gladieux P."/>
            <person name="Hiltunen Thoren M."/>
            <person name="Johannesson H."/>
        </authorList>
    </citation>
    <scope>NUCLEOTIDE SEQUENCE</scope>
    <source>
        <strain evidence="2">CBS 958.72</strain>
    </source>
</reference>
<sequence>MRFMFMLSFVFVFCRSKKPRALGAESLHLHVYSLDLLFSCLLLELWKPRDMGALGTGPNLANGREKEDRPISVLKRALLKSDHVTRAWFG</sequence>
<gene>
    <name evidence="2" type="ORF">B0T24DRAFT_114905</name>
</gene>
<dbReference type="Proteomes" id="UP001287356">
    <property type="component" value="Unassembled WGS sequence"/>
</dbReference>
<reference evidence="2" key="2">
    <citation type="submission" date="2023-06" db="EMBL/GenBank/DDBJ databases">
        <authorList>
            <consortium name="Lawrence Berkeley National Laboratory"/>
            <person name="Haridas S."/>
            <person name="Hensen N."/>
            <person name="Bonometti L."/>
            <person name="Westerberg I."/>
            <person name="Brannstrom I.O."/>
            <person name="Guillou S."/>
            <person name="Cros-Aarteil S."/>
            <person name="Calhoun S."/>
            <person name="Kuo A."/>
            <person name="Mondo S."/>
            <person name="Pangilinan J."/>
            <person name="Riley R."/>
            <person name="Labutti K."/>
            <person name="Andreopoulos B."/>
            <person name="Lipzen A."/>
            <person name="Chen C."/>
            <person name="Yanf M."/>
            <person name="Daum C."/>
            <person name="Ng V."/>
            <person name="Clum A."/>
            <person name="Steindorff A."/>
            <person name="Ohm R."/>
            <person name="Martin F."/>
            <person name="Silar P."/>
            <person name="Natvig D."/>
            <person name="Lalanne C."/>
            <person name="Gautier V."/>
            <person name="Ament-Velasquez S.L."/>
            <person name="Kruys A."/>
            <person name="Hutchinson M.I."/>
            <person name="Powell A.J."/>
            <person name="Barry K."/>
            <person name="Miller A.N."/>
            <person name="Grigoriev I.V."/>
            <person name="Debuchy R."/>
            <person name="Gladieux P."/>
            <person name="Thoren M.H."/>
            <person name="Johannesson H."/>
        </authorList>
    </citation>
    <scope>NUCLEOTIDE SEQUENCE</scope>
    <source>
        <strain evidence="2">CBS 958.72</strain>
    </source>
</reference>
<organism evidence="2 3">
    <name type="scientific">Lasiosphaeria ovina</name>
    <dbReference type="NCBI Taxonomy" id="92902"/>
    <lineage>
        <taxon>Eukaryota</taxon>
        <taxon>Fungi</taxon>
        <taxon>Dikarya</taxon>
        <taxon>Ascomycota</taxon>
        <taxon>Pezizomycotina</taxon>
        <taxon>Sordariomycetes</taxon>
        <taxon>Sordariomycetidae</taxon>
        <taxon>Sordariales</taxon>
        <taxon>Lasiosphaeriaceae</taxon>
        <taxon>Lasiosphaeria</taxon>
    </lineage>
</organism>
<evidence type="ECO:0008006" key="4">
    <source>
        <dbReference type="Google" id="ProtNLM"/>
    </source>
</evidence>
<evidence type="ECO:0000313" key="2">
    <source>
        <dbReference type="EMBL" id="KAK3361142.1"/>
    </source>
</evidence>
<comment type="caution">
    <text evidence="2">The sequence shown here is derived from an EMBL/GenBank/DDBJ whole genome shotgun (WGS) entry which is preliminary data.</text>
</comment>
<feature type="chain" id="PRO_5042252512" description="Secreted protein" evidence="1">
    <location>
        <begin position="17"/>
        <end position="90"/>
    </location>
</feature>
<dbReference type="EMBL" id="JAULSN010000012">
    <property type="protein sequence ID" value="KAK3361142.1"/>
    <property type="molecule type" value="Genomic_DNA"/>
</dbReference>
<protein>
    <recommendedName>
        <fullName evidence="4">Secreted protein</fullName>
    </recommendedName>
</protein>
<accession>A0AAE0JT83</accession>
<keyword evidence="1" id="KW-0732">Signal</keyword>